<evidence type="ECO:0000313" key="3">
    <source>
        <dbReference type="EMBL" id="VFS88820.1"/>
    </source>
</evidence>
<feature type="domain" description="L,D-transpeptidase scaffold" evidence="2">
    <location>
        <begin position="68"/>
        <end position="131"/>
    </location>
</feature>
<organism evidence="3 4">
    <name type="scientific">Kluyvera cryocrescens</name>
    <name type="common">Kluyvera citrophila</name>
    <dbReference type="NCBI Taxonomy" id="580"/>
    <lineage>
        <taxon>Bacteria</taxon>
        <taxon>Pseudomonadati</taxon>
        <taxon>Pseudomonadota</taxon>
        <taxon>Gammaproteobacteria</taxon>
        <taxon>Enterobacterales</taxon>
        <taxon>Enterobacteriaceae</taxon>
        <taxon>Kluyvera</taxon>
    </lineage>
</organism>
<reference evidence="3 4" key="1">
    <citation type="submission" date="2019-03" db="EMBL/GenBank/DDBJ databases">
        <authorList>
            <consortium name="Pathogen Informatics"/>
        </authorList>
    </citation>
    <scope>NUCLEOTIDE SEQUENCE [LARGE SCALE GENOMIC DNA]</scope>
    <source>
        <strain evidence="3 4">NCTC12993</strain>
    </source>
</reference>
<dbReference type="InterPro" id="IPR045380">
    <property type="entry name" value="LD_TPept_scaffold_dom"/>
</dbReference>
<dbReference type="Proteomes" id="UP000401081">
    <property type="component" value="Unassembled WGS sequence"/>
</dbReference>
<evidence type="ECO:0000313" key="4">
    <source>
        <dbReference type="Proteomes" id="UP000401081"/>
    </source>
</evidence>
<keyword evidence="4" id="KW-1185">Reference proteome</keyword>
<accession>A0A485CVM5</accession>
<keyword evidence="1" id="KW-0472">Membrane</keyword>
<evidence type="ECO:0000256" key="1">
    <source>
        <dbReference type="SAM" id="Phobius"/>
    </source>
</evidence>
<dbReference type="PANTHER" id="PTHR41533">
    <property type="entry name" value="L,D-TRANSPEPTIDASE HI_1667-RELATED"/>
    <property type="match status" value="1"/>
</dbReference>
<keyword evidence="1" id="KW-1133">Transmembrane helix</keyword>
<sequence>MNPRWFHLIAPRCLRNRQRSSSTRVRNHRRWRVWRGVSLWPRGPRRQVAPKSSLFCLPDTQPVYLNPLVTLYAARGMKPMWENRDAVRAFQQQLAEVAIAGFQPQFTRWVELLTDPSVSGMTRDVVLSDALDGLPPTLLAVFPCRAIAGCTAISLILWRRRHYR</sequence>
<dbReference type="InterPro" id="IPR052905">
    <property type="entry name" value="LD-transpeptidase_YkuD-like"/>
</dbReference>
<dbReference type="EMBL" id="CAADJD010000031">
    <property type="protein sequence ID" value="VFS88820.1"/>
    <property type="molecule type" value="Genomic_DNA"/>
</dbReference>
<protein>
    <submittedName>
        <fullName evidence="3">Murein L,D-transpeptidase</fullName>
    </submittedName>
</protein>
<name>A0A485CVM5_KLUCR</name>
<dbReference type="PANTHER" id="PTHR41533:SF1">
    <property type="entry name" value="L,D-TRANSPEPTIDASE YCBB-RELATED"/>
    <property type="match status" value="1"/>
</dbReference>
<proteinExistence type="predicted"/>
<dbReference type="Pfam" id="PF20142">
    <property type="entry name" value="Scaffold"/>
    <property type="match status" value="1"/>
</dbReference>
<evidence type="ECO:0000259" key="2">
    <source>
        <dbReference type="Pfam" id="PF20142"/>
    </source>
</evidence>
<keyword evidence="1" id="KW-0812">Transmembrane</keyword>
<feature type="transmembrane region" description="Helical" evidence="1">
    <location>
        <begin position="137"/>
        <end position="158"/>
    </location>
</feature>
<gene>
    <name evidence="3" type="ORF">NCTC12993_07130</name>
</gene>
<dbReference type="AlphaFoldDB" id="A0A485CVM5"/>